<sequence>MKVSYGSLDYLNSSQKEEEASLESSQRGVEEPYLLRNLEGGRVVHSPSGTALHSTSSEQNMGDMLAALMNIFGNEQKITNNDKNEVTSTRALSRRDAASIHGAEKQQTPSLEQRHDGDNPPYVHSKLRLSTGSPIFNEVNTPSSSPISSIEQLRQSHDSIHGRGQDEHNCSALEKPVSTRFSLPNNTIIERRMNQRSNLRYTISLNREASQSNQNQIPSNGPSAILDRHNSIWSKSQSTSKRNSLITDKRRSQFSQLTRNESNASIYNNKPYNVSKPPINSRRNKGISYGLSANHTIPEECAIHSDQVKTLHTSPASTTSSISDTISVLPFIKFPFPAYDNKNGQ</sequence>
<dbReference type="Proteomes" id="UP001165063">
    <property type="component" value="Unassembled WGS sequence"/>
</dbReference>
<feature type="region of interest" description="Disordered" evidence="1">
    <location>
        <begin position="79"/>
        <end position="119"/>
    </location>
</feature>
<comment type="caution">
    <text evidence="2">The sequence shown here is derived from an EMBL/GenBank/DDBJ whole genome shotgun (WGS) entry which is preliminary data.</text>
</comment>
<keyword evidence="3" id="KW-1185">Reference proteome</keyword>
<evidence type="ECO:0000313" key="3">
    <source>
        <dbReference type="Proteomes" id="UP001165063"/>
    </source>
</evidence>
<dbReference type="AlphaFoldDB" id="A0A9W7DKE1"/>
<evidence type="ECO:0000256" key="1">
    <source>
        <dbReference type="SAM" id="MobiDB-lite"/>
    </source>
</evidence>
<name>A0A9W7DKE1_AMBMO</name>
<evidence type="ECO:0000313" key="2">
    <source>
        <dbReference type="EMBL" id="GMG55937.1"/>
    </source>
</evidence>
<gene>
    <name evidence="2" type="ORF">Amon01_000800600</name>
</gene>
<feature type="compositionally biased region" description="Basic and acidic residues" evidence="1">
    <location>
        <begin position="93"/>
        <end position="104"/>
    </location>
</feature>
<feature type="region of interest" description="Disordered" evidence="1">
    <location>
        <begin position="1"/>
        <end position="28"/>
    </location>
</feature>
<organism evidence="2 3">
    <name type="scientific">Ambrosiozyma monospora</name>
    <name type="common">Yeast</name>
    <name type="synonym">Endomycopsis monosporus</name>
    <dbReference type="NCBI Taxonomy" id="43982"/>
    <lineage>
        <taxon>Eukaryota</taxon>
        <taxon>Fungi</taxon>
        <taxon>Dikarya</taxon>
        <taxon>Ascomycota</taxon>
        <taxon>Saccharomycotina</taxon>
        <taxon>Pichiomycetes</taxon>
        <taxon>Pichiales</taxon>
        <taxon>Pichiaceae</taxon>
        <taxon>Ambrosiozyma</taxon>
    </lineage>
</organism>
<proteinExistence type="predicted"/>
<reference evidence="2" key="1">
    <citation type="submission" date="2023-04" db="EMBL/GenBank/DDBJ databases">
        <title>Ambrosiozyma monospora NBRC 1965.</title>
        <authorList>
            <person name="Ichikawa N."/>
            <person name="Sato H."/>
            <person name="Tonouchi N."/>
        </authorList>
    </citation>
    <scope>NUCLEOTIDE SEQUENCE</scope>
    <source>
        <strain evidence="2">NBRC 1965</strain>
    </source>
</reference>
<protein>
    <submittedName>
        <fullName evidence="2">Unnamed protein product</fullName>
    </submittedName>
</protein>
<dbReference type="EMBL" id="BSXU01006523">
    <property type="protein sequence ID" value="GMG55937.1"/>
    <property type="molecule type" value="Genomic_DNA"/>
</dbReference>
<accession>A0A9W7DKE1</accession>